<reference evidence="13 14" key="1">
    <citation type="journal article" date="2014" name="Genome Announc.">
        <title>Whole Genome Sequence of the Probiotic Strain Lactobacillus paracasei N1115, Isolated from Traditional Chinese Fermented Milk.</title>
        <authorList>
            <person name="Wang S."/>
            <person name="Zhu H."/>
            <person name="He F."/>
            <person name="Luo Y."/>
            <person name="Kang Z."/>
            <person name="Lu C."/>
            <person name="Feng L."/>
            <person name="Lu X."/>
            <person name="Xue Y."/>
            <person name="Wang H."/>
        </authorList>
    </citation>
    <scope>NUCLEOTIDE SEQUENCE [LARGE SCALE GENOMIC DNA]</scope>
    <source>
        <strain evidence="13 14">N1115</strain>
    </source>
</reference>
<evidence type="ECO:0000256" key="7">
    <source>
        <dbReference type="ARBA" id="ARBA00023235"/>
    </source>
</evidence>
<organism evidence="13 14">
    <name type="scientific">Lacticaseibacillus paracasei N1115</name>
    <dbReference type="NCBI Taxonomy" id="1446494"/>
    <lineage>
        <taxon>Bacteria</taxon>
        <taxon>Bacillati</taxon>
        <taxon>Bacillota</taxon>
        <taxon>Bacilli</taxon>
        <taxon>Lactobacillales</taxon>
        <taxon>Lactobacillaceae</taxon>
        <taxon>Lacticaseibacillus</taxon>
    </lineage>
</organism>
<name>A0A806LL16_LACPA</name>
<proteinExistence type="inferred from homology"/>
<dbReference type="NCBIfam" id="TIGR02630">
    <property type="entry name" value="xylose_isom_A"/>
    <property type="match status" value="1"/>
</dbReference>
<keyword evidence="10" id="KW-0963">Cytoplasm</keyword>
<evidence type="ECO:0000256" key="4">
    <source>
        <dbReference type="ARBA" id="ARBA00018232"/>
    </source>
</evidence>
<accession>A0A806LL16</accession>
<feature type="binding site" evidence="10">
    <location>
        <position position="230"/>
    </location>
    <ligand>
        <name>Mg(2+)</name>
        <dbReference type="ChEBI" id="CHEBI:18420"/>
        <label>1</label>
    </ligand>
</feature>
<dbReference type="NCBIfam" id="NF003998">
    <property type="entry name" value="PRK05474.1"/>
    <property type="match status" value="1"/>
</dbReference>
<dbReference type="PANTHER" id="PTHR48408">
    <property type="match status" value="1"/>
</dbReference>
<geneLocation type="plasmid" evidence="14">
    <name>2</name>
</geneLocation>
<dbReference type="GO" id="GO:0042732">
    <property type="term" value="P:D-xylose metabolic process"/>
    <property type="evidence" value="ECO:0007669"/>
    <property type="project" value="UniProtKB-UniRule"/>
</dbReference>
<keyword evidence="8 10" id="KW-0119">Carbohydrate metabolism</keyword>
<dbReference type="GO" id="GO:0005737">
    <property type="term" value="C:cytoplasm"/>
    <property type="evidence" value="ECO:0007669"/>
    <property type="project" value="UniProtKB-SubCell"/>
</dbReference>
<dbReference type="AlphaFoldDB" id="A0A806LL16"/>
<dbReference type="InterPro" id="IPR001998">
    <property type="entry name" value="Xylose_isomerase"/>
</dbReference>
<evidence type="ECO:0000256" key="3">
    <source>
        <dbReference type="ARBA" id="ARBA00011958"/>
    </source>
</evidence>
<dbReference type="PANTHER" id="PTHR48408:SF1">
    <property type="entry name" value="XYLOSE ISOMERASE"/>
    <property type="match status" value="1"/>
</dbReference>
<dbReference type="PROSITE" id="PS51415">
    <property type="entry name" value="XYLOSE_ISOMERASE"/>
    <property type="match status" value="1"/>
</dbReference>
<evidence type="ECO:0000256" key="10">
    <source>
        <dbReference type="HAMAP-Rule" id="MF_00455"/>
    </source>
</evidence>
<evidence type="ECO:0000256" key="6">
    <source>
        <dbReference type="ARBA" id="ARBA00022723"/>
    </source>
</evidence>
<evidence type="ECO:0000313" key="14">
    <source>
        <dbReference type="Proteomes" id="UP000019441"/>
    </source>
</evidence>
<comment type="cofactor">
    <cofactor evidence="10">
        <name>Mg(2+)</name>
        <dbReference type="ChEBI" id="CHEBI:18420"/>
    </cofactor>
    <text evidence="10">Binds 2 magnesium ions per subunit.</text>
</comment>
<keyword evidence="10" id="KW-0460">Magnesium</keyword>
<gene>
    <name evidence="10" type="primary">xylA</name>
    <name evidence="13" type="ORF">AF91_15085</name>
</gene>
<keyword evidence="6 10" id="KW-0479">Metal-binding</keyword>
<feature type="binding site" evidence="10">
    <location>
        <position position="258"/>
    </location>
    <ligand>
        <name>Mg(2+)</name>
        <dbReference type="ChEBI" id="CHEBI:18420"/>
        <label>1</label>
    </ligand>
</feature>
<evidence type="ECO:0000256" key="5">
    <source>
        <dbReference type="ARBA" id="ARBA00022629"/>
    </source>
</evidence>
<dbReference type="GO" id="GO:0000287">
    <property type="term" value="F:magnesium ion binding"/>
    <property type="evidence" value="ECO:0007669"/>
    <property type="project" value="UniProtKB-UniRule"/>
</dbReference>
<evidence type="ECO:0000256" key="1">
    <source>
        <dbReference type="ARBA" id="ARBA00005765"/>
    </source>
</evidence>
<comment type="similarity">
    <text evidence="1 10 11">Belongs to the xylose isomerase family.</text>
</comment>
<dbReference type="HAMAP" id="MF_00455">
    <property type="entry name" value="Xylose_isom_A"/>
    <property type="match status" value="1"/>
</dbReference>
<evidence type="ECO:0000256" key="8">
    <source>
        <dbReference type="ARBA" id="ARBA00023277"/>
    </source>
</evidence>
<dbReference type="GO" id="GO:0009045">
    <property type="term" value="F:xylose isomerase activity"/>
    <property type="evidence" value="ECO:0007669"/>
    <property type="project" value="UniProtKB-UniRule"/>
</dbReference>
<evidence type="ECO:0000256" key="9">
    <source>
        <dbReference type="ARBA" id="ARBA00033659"/>
    </source>
</evidence>
<feature type="binding site" evidence="10">
    <location>
        <position position="271"/>
    </location>
    <ligand>
        <name>Mg(2+)</name>
        <dbReference type="ChEBI" id="CHEBI:18420"/>
        <label>2</label>
    </ligand>
</feature>
<protein>
    <recommendedName>
        <fullName evidence="4 10">Xylose isomerase</fullName>
        <ecNumber evidence="3 10">5.3.1.5</ecNumber>
    </recommendedName>
</protein>
<evidence type="ECO:0000256" key="12">
    <source>
        <dbReference type="RuleBase" id="RU000610"/>
    </source>
</evidence>
<comment type="subcellular location">
    <subcellularLocation>
        <location evidence="10 12">Cytoplasm</location>
    </subcellularLocation>
</comment>
<feature type="binding site" evidence="10">
    <location>
        <position position="194"/>
    </location>
    <ligand>
        <name>Mg(2+)</name>
        <dbReference type="ChEBI" id="CHEBI:18420"/>
        <label>1</label>
    </ligand>
</feature>
<dbReference type="Proteomes" id="UP000019441">
    <property type="component" value="Plasmid unnamed_2"/>
</dbReference>
<dbReference type="EMBL" id="CP007124">
    <property type="protein sequence ID" value="AHJ34509.1"/>
    <property type="molecule type" value="Genomic_DNA"/>
</dbReference>
<comment type="subunit">
    <text evidence="2 10 12">Homotetramer.</text>
</comment>
<dbReference type="Gene3D" id="3.20.20.150">
    <property type="entry name" value="Divalent-metal-dependent TIM barrel enzymes"/>
    <property type="match status" value="1"/>
</dbReference>
<dbReference type="KEGG" id="lpq:AF91_15085"/>
<feature type="binding site" evidence="10">
    <location>
        <position position="301"/>
    </location>
    <ligand>
        <name>Mg(2+)</name>
        <dbReference type="ChEBI" id="CHEBI:18420"/>
        <label>1</label>
    </ligand>
</feature>
<evidence type="ECO:0000256" key="2">
    <source>
        <dbReference type="ARBA" id="ARBA00011881"/>
    </source>
</evidence>
<evidence type="ECO:0000256" key="11">
    <source>
        <dbReference type="RuleBase" id="RU000609"/>
    </source>
</evidence>
<sequence>MRDWLKFSVASWHTFGQELNDIFGDGTAVRPWQGLKNMELAKTKVNAAFEFFKKLGVDYYAFHDRDVSFEGNTLRETNENLDEITDLFVLKQKASGLKVLWNTANMFTNPRFMQGAASSPSVDIFAYAAGQVRQGIDTAKMVGAANYVFWGGREGYESLLNTDMKLEQDHLASFFQMASDYADSIDYQGQLLIEPKPREPMMHQYDLDAATTIYFLQNYDLAERFKLNLEGNHANLAGHTYQHEIRVARDAGMLGSLDANQGDKLIGWDIDEFPSNLYEAVLAMYEVVENGGLGNGGLNFDAKPRRTSFTTADMFRAHVVGMDTYAAGLRVALRLKEERVLEDVIQARYSSFDQSIGKKIEQGKVTFNDLNNYVLDSAW</sequence>
<feature type="binding site" evidence="10">
    <location>
        <position position="269"/>
    </location>
    <ligand>
        <name>Mg(2+)</name>
        <dbReference type="ChEBI" id="CHEBI:18420"/>
        <label>2</label>
    </ligand>
</feature>
<dbReference type="InterPro" id="IPR013452">
    <property type="entry name" value="Xylose_isom_bac"/>
</dbReference>
<dbReference type="InterPro" id="IPR036237">
    <property type="entry name" value="Xyl_isomerase-like_sf"/>
</dbReference>
<dbReference type="PRINTS" id="PR00688">
    <property type="entry name" value="XYLOSISMRASE"/>
</dbReference>
<comment type="catalytic activity">
    <reaction evidence="9 10 11">
        <text>alpha-D-xylose = alpha-D-xylulofuranose</text>
        <dbReference type="Rhea" id="RHEA:22816"/>
        <dbReference type="ChEBI" id="CHEBI:28518"/>
        <dbReference type="ChEBI" id="CHEBI:188998"/>
        <dbReference type="EC" id="5.3.1.5"/>
    </reaction>
</comment>
<keyword evidence="7 10" id="KW-0413">Isomerase</keyword>
<dbReference type="SUPFAM" id="SSF51658">
    <property type="entry name" value="Xylose isomerase-like"/>
    <property type="match status" value="1"/>
</dbReference>
<keyword evidence="13" id="KW-0614">Plasmid</keyword>
<feature type="active site" evidence="10">
    <location>
        <position position="63"/>
    </location>
</feature>
<feature type="active site" evidence="10">
    <location>
        <position position="66"/>
    </location>
</feature>
<evidence type="ECO:0000313" key="13">
    <source>
        <dbReference type="EMBL" id="AHJ34509.1"/>
    </source>
</evidence>
<keyword evidence="5 10" id="KW-0859">Xylose metabolism</keyword>
<feature type="binding site" evidence="10">
    <location>
        <position position="233"/>
    </location>
    <ligand>
        <name>Mg(2+)</name>
        <dbReference type="ChEBI" id="CHEBI:18420"/>
        <label>2</label>
    </ligand>
</feature>
<feature type="binding site" evidence="10">
    <location>
        <position position="230"/>
    </location>
    <ligand>
        <name>Mg(2+)</name>
        <dbReference type="ChEBI" id="CHEBI:18420"/>
        <label>2</label>
    </ligand>
</feature>
<dbReference type="EC" id="5.3.1.5" evidence="3 10"/>